<evidence type="ECO:0000313" key="1">
    <source>
        <dbReference type="EMBL" id="QNA43473.1"/>
    </source>
</evidence>
<dbReference type="Proteomes" id="UP000515344">
    <property type="component" value="Chromosome"/>
</dbReference>
<dbReference type="KEGG" id="lacs:H4075_15480"/>
<organism evidence="1 2">
    <name type="scientific">Lacibacter sediminis</name>
    <dbReference type="NCBI Taxonomy" id="2760713"/>
    <lineage>
        <taxon>Bacteria</taxon>
        <taxon>Pseudomonadati</taxon>
        <taxon>Bacteroidota</taxon>
        <taxon>Chitinophagia</taxon>
        <taxon>Chitinophagales</taxon>
        <taxon>Chitinophagaceae</taxon>
        <taxon>Lacibacter</taxon>
    </lineage>
</organism>
<gene>
    <name evidence="1" type="ORF">H4075_15480</name>
</gene>
<sequence length="73" mass="8604">MRNDLKAWYQQHFGSFTSLQLFEIEEMSEYELGLIQLPDVNYKNNKTVATLLFAESHRELKTILQTVINRIAN</sequence>
<name>A0A7G5XDC0_9BACT</name>
<dbReference type="RefSeq" id="WP_182801738.1">
    <property type="nucleotide sequence ID" value="NZ_CP060007.1"/>
</dbReference>
<keyword evidence="2" id="KW-1185">Reference proteome</keyword>
<evidence type="ECO:0000313" key="2">
    <source>
        <dbReference type="Proteomes" id="UP000515344"/>
    </source>
</evidence>
<accession>A0A7G5XDC0</accession>
<reference evidence="2" key="1">
    <citation type="submission" date="2020-08" db="EMBL/GenBank/DDBJ databases">
        <title>Lacibacter sp. S13-6-6 genome sequencing.</title>
        <authorList>
            <person name="Jin L."/>
        </authorList>
    </citation>
    <scope>NUCLEOTIDE SEQUENCE [LARGE SCALE GENOMIC DNA]</scope>
    <source>
        <strain evidence="2">S13-6-6</strain>
    </source>
</reference>
<dbReference type="EMBL" id="CP060007">
    <property type="protein sequence ID" value="QNA43473.1"/>
    <property type="molecule type" value="Genomic_DNA"/>
</dbReference>
<dbReference type="AlphaFoldDB" id="A0A7G5XDC0"/>
<protein>
    <submittedName>
        <fullName evidence="1">Uncharacterized protein</fullName>
    </submittedName>
</protein>
<proteinExistence type="predicted"/>